<accession>A0A0E9TFA9</accession>
<dbReference type="EMBL" id="GBXM01056972">
    <property type="protein sequence ID" value="JAH51605.1"/>
    <property type="molecule type" value="Transcribed_RNA"/>
</dbReference>
<organism evidence="1">
    <name type="scientific">Anguilla anguilla</name>
    <name type="common">European freshwater eel</name>
    <name type="synonym">Muraena anguilla</name>
    <dbReference type="NCBI Taxonomy" id="7936"/>
    <lineage>
        <taxon>Eukaryota</taxon>
        <taxon>Metazoa</taxon>
        <taxon>Chordata</taxon>
        <taxon>Craniata</taxon>
        <taxon>Vertebrata</taxon>
        <taxon>Euteleostomi</taxon>
        <taxon>Actinopterygii</taxon>
        <taxon>Neopterygii</taxon>
        <taxon>Teleostei</taxon>
        <taxon>Anguilliformes</taxon>
        <taxon>Anguillidae</taxon>
        <taxon>Anguilla</taxon>
    </lineage>
</organism>
<reference evidence="1" key="1">
    <citation type="submission" date="2014-11" db="EMBL/GenBank/DDBJ databases">
        <authorList>
            <person name="Amaro Gonzalez C."/>
        </authorList>
    </citation>
    <scope>NUCLEOTIDE SEQUENCE</scope>
</reference>
<name>A0A0E9TFA9_ANGAN</name>
<protein>
    <submittedName>
        <fullName evidence="1">Uncharacterized protein</fullName>
    </submittedName>
</protein>
<dbReference type="AlphaFoldDB" id="A0A0E9TFA9"/>
<proteinExistence type="predicted"/>
<reference evidence="1" key="2">
    <citation type="journal article" date="2015" name="Fish Shellfish Immunol.">
        <title>Early steps in the European eel (Anguilla anguilla)-Vibrio vulnificus interaction in the gills: Role of the RtxA13 toxin.</title>
        <authorList>
            <person name="Callol A."/>
            <person name="Pajuelo D."/>
            <person name="Ebbesson L."/>
            <person name="Teles M."/>
            <person name="MacKenzie S."/>
            <person name="Amaro C."/>
        </authorList>
    </citation>
    <scope>NUCLEOTIDE SEQUENCE</scope>
</reference>
<evidence type="ECO:0000313" key="1">
    <source>
        <dbReference type="EMBL" id="JAH51605.1"/>
    </source>
</evidence>
<sequence length="57" mass="6041">MSVLVCSCIITVPCKYHLAVFGSVTFTMCQTVGQCYNAAWIQIITGPLKIPAPPGAP</sequence>